<comment type="caution">
    <text evidence="1">The sequence shown here is derived from an EMBL/GenBank/DDBJ whole genome shotgun (WGS) entry which is preliminary data.</text>
</comment>
<evidence type="ECO:0000313" key="2">
    <source>
        <dbReference type="Proteomes" id="UP000789375"/>
    </source>
</evidence>
<name>A0A9N9EY07_FUNMO</name>
<dbReference type="EMBL" id="CAJVPP010008364">
    <property type="protein sequence ID" value="CAG8696416.1"/>
    <property type="molecule type" value="Genomic_DNA"/>
</dbReference>
<reference evidence="1" key="1">
    <citation type="submission" date="2021-06" db="EMBL/GenBank/DDBJ databases">
        <authorList>
            <person name="Kallberg Y."/>
            <person name="Tangrot J."/>
            <person name="Rosling A."/>
        </authorList>
    </citation>
    <scope>NUCLEOTIDE SEQUENCE</scope>
    <source>
        <strain evidence="1">87-6 pot B 2015</strain>
    </source>
</reference>
<proteinExistence type="predicted"/>
<dbReference type="Proteomes" id="UP000789375">
    <property type="component" value="Unassembled WGS sequence"/>
</dbReference>
<protein>
    <submittedName>
        <fullName evidence="1">9242_t:CDS:1</fullName>
    </submittedName>
</protein>
<evidence type="ECO:0000313" key="1">
    <source>
        <dbReference type="EMBL" id="CAG8696416.1"/>
    </source>
</evidence>
<accession>A0A9N9EY07</accession>
<sequence length="55" mass="6509">VSAIDIKVAKLRLKCDIADEFHYEMCDGSCGSFYWERFLTDTFNQATRIYRTQHD</sequence>
<keyword evidence="2" id="KW-1185">Reference proteome</keyword>
<organism evidence="1 2">
    <name type="scientific">Funneliformis mosseae</name>
    <name type="common">Endomycorrhizal fungus</name>
    <name type="synonym">Glomus mosseae</name>
    <dbReference type="NCBI Taxonomy" id="27381"/>
    <lineage>
        <taxon>Eukaryota</taxon>
        <taxon>Fungi</taxon>
        <taxon>Fungi incertae sedis</taxon>
        <taxon>Mucoromycota</taxon>
        <taxon>Glomeromycotina</taxon>
        <taxon>Glomeromycetes</taxon>
        <taxon>Glomerales</taxon>
        <taxon>Glomeraceae</taxon>
        <taxon>Funneliformis</taxon>
    </lineage>
</organism>
<gene>
    <name evidence="1" type="ORF">FMOSSE_LOCUS13606</name>
</gene>
<feature type="non-terminal residue" evidence="1">
    <location>
        <position position="55"/>
    </location>
</feature>
<dbReference type="AlphaFoldDB" id="A0A9N9EY07"/>